<evidence type="ECO:0000313" key="2">
    <source>
        <dbReference type="Proteomes" id="UP000694701"/>
    </source>
</evidence>
<reference evidence="1" key="1">
    <citation type="submission" date="2025-08" db="UniProtKB">
        <authorList>
            <consortium name="Ensembl"/>
        </authorList>
    </citation>
    <scope>IDENTIFICATION</scope>
</reference>
<evidence type="ECO:0000313" key="1">
    <source>
        <dbReference type="Ensembl" id="ENSCCRP00020105392.1"/>
    </source>
</evidence>
<proteinExistence type="predicted"/>
<organism evidence="1 2">
    <name type="scientific">Cyprinus carpio</name>
    <name type="common">Common carp</name>
    <dbReference type="NCBI Taxonomy" id="7962"/>
    <lineage>
        <taxon>Eukaryota</taxon>
        <taxon>Metazoa</taxon>
        <taxon>Chordata</taxon>
        <taxon>Craniata</taxon>
        <taxon>Vertebrata</taxon>
        <taxon>Euteleostomi</taxon>
        <taxon>Actinopterygii</taxon>
        <taxon>Neopterygii</taxon>
        <taxon>Teleostei</taxon>
        <taxon>Ostariophysi</taxon>
        <taxon>Cypriniformes</taxon>
        <taxon>Cyprinidae</taxon>
        <taxon>Cyprininae</taxon>
        <taxon>Cyprinus</taxon>
    </lineage>
</organism>
<dbReference type="AlphaFoldDB" id="A0A8C2K7X4"/>
<name>A0A8C2K7X4_CYPCA</name>
<sequence length="66" mass="7251">FNNLTTCLHTKTGLALLYDEHTSNTYDVRLKLMKELLIIQKQDVVCVSGGDSHLNVSTESLPSTGS</sequence>
<accession>A0A8C2K7X4</accession>
<dbReference type="Ensembl" id="ENSCCRT00020115111.1">
    <property type="protein sequence ID" value="ENSCCRP00020105392.1"/>
    <property type="gene ID" value="ENSCCRG00020048077.1"/>
</dbReference>
<protein>
    <submittedName>
        <fullName evidence="1">Uncharacterized protein</fullName>
    </submittedName>
</protein>
<dbReference type="Proteomes" id="UP000694701">
    <property type="component" value="Unplaced"/>
</dbReference>